<accession>A0A7X2ZSK5</accession>
<protein>
    <submittedName>
        <fullName evidence="2">Uncharacterized protein</fullName>
    </submittedName>
</protein>
<comment type="caution">
    <text evidence="2">The sequence shown here is derived from an EMBL/GenBank/DDBJ whole genome shotgun (WGS) entry which is preliminary data.</text>
</comment>
<sequence length="182" mass="19877">MIKFIKSILLCTLSCLTLLSCIEDQDFNQYDEIGVTPTLEASILYVEAPEALVNATSGANVFSRNFNFDAFSSDVFAKRVLDGTITYIVENTSSKALEVTIELLDVDNNVLDVEIIPVDPSPMAMLQRDVAYGSSGRSIDIIKNTSSIRVTANNLGDNTSTSNEPDPKIILKSSGKFRVNVK</sequence>
<feature type="signal peptide" evidence="1">
    <location>
        <begin position="1"/>
        <end position="22"/>
    </location>
</feature>
<keyword evidence="1" id="KW-0732">Signal</keyword>
<dbReference type="Proteomes" id="UP000540519">
    <property type="component" value="Unassembled WGS sequence"/>
</dbReference>
<gene>
    <name evidence="2" type="ORF">D9O36_07275</name>
</gene>
<reference evidence="2 3" key="1">
    <citation type="journal article" date="2019" name="Mar. Drugs">
        <title>Comparative Genomics and CAZyme Genome Repertoires of Marine Zobellia amurskyensis KMM 3526(T) and Zobellia laminariae KMM 3676(T).</title>
        <authorList>
            <person name="Chernysheva N."/>
            <person name="Bystritskaya E."/>
            <person name="Stenkova A."/>
            <person name="Golovkin I."/>
            <person name="Nedashkovskaya O."/>
            <person name="Isaeva M."/>
        </authorList>
    </citation>
    <scope>NUCLEOTIDE SEQUENCE [LARGE SCALE GENOMIC DNA]</scope>
    <source>
        <strain evidence="2 3">KMM 3526</strain>
    </source>
</reference>
<evidence type="ECO:0000313" key="3">
    <source>
        <dbReference type="Proteomes" id="UP000540519"/>
    </source>
</evidence>
<dbReference type="OrthoDB" id="1448832at2"/>
<evidence type="ECO:0000313" key="2">
    <source>
        <dbReference type="EMBL" id="MUH35635.1"/>
    </source>
</evidence>
<keyword evidence="3" id="KW-1185">Reference proteome</keyword>
<evidence type="ECO:0000256" key="1">
    <source>
        <dbReference type="SAM" id="SignalP"/>
    </source>
</evidence>
<dbReference type="EMBL" id="RCNR01000010">
    <property type="protein sequence ID" value="MUH35635.1"/>
    <property type="molecule type" value="Genomic_DNA"/>
</dbReference>
<dbReference type="AlphaFoldDB" id="A0A7X2ZSK5"/>
<feature type="chain" id="PRO_5030660728" evidence="1">
    <location>
        <begin position="23"/>
        <end position="182"/>
    </location>
</feature>
<dbReference type="PROSITE" id="PS51257">
    <property type="entry name" value="PROKAR_LIPOPROTEIN"/>
    <property type="match status" value="1"/>
</dbReference>
<organism evidence="2 3">
    <name type="scientific">Zobellia amurskyensis</name>
    <dbReference type="NCBI Taxonomy" id="248905"/>
    <lineage>
        <taxon>Bacteria</taxon>
        <taxon>Pseudomonadati</taxon>
        <taxon>Bacteroidota</taxon>
        <taxon>Flavobacteriia</taxon>
        <taxon>Flavobacteriales</taxon>
        <taxon>Flavobacteriaceae</taxon>
        <taxon>Zobellia</taxon>
    </lineage>
</organism>
<name>A0A7X2ZSK5_9FLAO</name>
<proteinExistence type="predicted"/>